<evidence type="ECO:0000256" key="1">
    <source>
        <dbReference type="ARBA" id="ARBA00022679"/>
    </source>
</evidence>
<dbReference type="eggNOG" id="COG3899">
    <property type="taxonomic scope" value="Bacteria"/>
</dbReference>
<dbReference type="PROSITE" id="PS00108">
    <property type="entry name" value="PROTEIN_KINASE_ST"/>
    <property type="match status" value="1"/>
</dbReference>
<dbReference type="PROSITE" id="PS00107">
    <property type="entry name" value="PROTEIN_KINASE_ATP"/>
    <property type="match status" value="1"/>
</dbReference>
<dbReference type="Gene3D" id="1.25.40.10">
    <property type="entry name" value="Tetratricopeptide repeat domain"/>
    <property type="match status" value="1"/>
</dbReference>
<dbReference type="PANTHER" id="PTHR43289:SF6">
    <property type="entry name" value="SERINE_THREONINE-PROTEIN KINASE NEKL-3"/>
    <property type="match status" value="1"/>
</dbReference>
<dbReference type="Gene3D" id="3.40.50.300">
    <property type="entry name" value="P-loop containing nucleotide triphosphate hydrolases"/>
    <property type="match status" value="1"/>
</dbReference>
<feature type="domain" description="Protein kinase" evidence="7">
    <location>
        <begin position="11"/>
        <end position="275"/>
    </location>
</feature>
<evidence type="ECO:0000256" key="6">
    <source>
        <dbReference type="SAM" id="MobiDB-lite"/>
    </source>
</evidence>
<dbReference type="HOGENOM" id="CLU_006367_0_0_7"/>
<dbReference type="OrthoDB" id="5483748at2"/>
<dbReference type="InterPro" id="IPR041664">
    <property type="entry name" value="AAA_16"/>
</dbReference>
<dbReference type="InterPro" id="IPR027417">
    <property type="entry name" value="P-loop_NTPase"/>
</dbReference>
<dbReference type="BioCyc" id="SCEL448385:SCE_RS17140-MONOMER"/>
<feature type="compositionally biased region" description="Polar residues" evidence="6">
    <location>
        <begin position="279"/>
        <end position="288"/>
    </location>
</feature>
<evidence type="ECO:0000313" key="8">
    <source>
        <dbReference type="EMBL" id="CAN93506.1"/>
    </source>
</evidence>
<dbReference type="KEGG" id="scl:sce3347"/>
<evidence type="ECO:0000313" key="9">
    <source>
        <dbReference type="Proteomes" id="UP000002139"/>
    </source>
</evidence>
<dbReference type="GO" id="GO:0004674">
    <property type="term" value="F:protein serine/threonine kinase activity"/>
    <property type="evidence" value="ECO:0007669"/>
    <property type="project" value="UniProtKB-EC"/>
</dbReference>
<dbReference type="InterPro" id="IPR011990">
    <property type="entry name" value="TPR-like_helical_dom_sf"/>
</dbReference>
<dbReference type="eggNOG" id="COG0515">
    <property type="taxonomic scope" value="Bacteria"/>
</dbReference>
<gene>
    <name evidence="8" type="ordered locus">sce3347</name>
</gene>
<evidence type="ECO:0000256" key="5">
    <source>
        <dbReference type="PROSITE-ProRule" id="PRU10141"/>
    </source>
</evidence>
<dbReference type="GO" id="GO:0005524">
    <property type="term" value="F:ATP binding"/>
    <property type="evidence" value="ECO:0007669"/>
    <property type="project" value="UniProtKB-UniRule"/>
</dbReference>
<feature type="binding site" evidence="5">
    <location>
        <position position="40"/>
    </location>
    <ligand>
        <name>ATP</name>
        <dbReference type="ChEBI" id="CHEBI:30616"/>
    </ligand>
</feature>
<dbReference type="Gene3D" id="1.10.510.10">
    <property type="entry name" value="Transferase(Phosphotransferase) domain 1"/>
    <property type="match status" value="1"/>
</dbReference>
<dbReference type="EC" id="2.7.11.1" evidence="8"/>
<evidence type="ECO:0000256" key="3">
    <source>
        <dbReference type="ARBA" id="ARBA00022777"/>
    </source>
</evidence>
<evidence type="ECO:0000256" key="2">
    <source>
        <dbReference type="ARBA" id="ARBA00022741"/>
    </source>
</evidence>
<keyword evidence="4 5" id="KW-0067">ATP-binding</keyword>
<organism evidence="8 9">
    <name type="scientific">Sorangium cellulosum (strain So ce56)</name>
    <name type="common">Polyangium cellulosum (strain So ce56)</name>
    <dbReference type="NCBI Taxonomy" id="448385"/>
    <lineage>
        <taxon>Bacteria</taxon>
        <taxon>Pseudomonadati</taxon>
        <taxon>Myxococcota</taxon>
        <taxon>Polyangia</taxon>
        <taxon>Polyangiales</taxon>
        <taxon>Polyangiaceae</taxon>
        <taxon>Sorangium</taxon>
    </lineage>
</organism>
<sequence>MQPATVFTERYRLERRVGAGGMGEVWKALDQETGEPVAVKVLLGGALDDAARFAREAQILAGLSHPYIVRYLAHGVSVDGAPYLVMEWLDGEDLSARLGRGPLGIDESVALALRVADLLAYAHAQGVIHRDLKPSNLFLPGKRLEEAKVLDFGIARLEHATTMTCAGTLLGTPGYMAPEQARGEANIDTRADVFSLGCVLFECLTGEPAFGGQHLAAILTKVLFEETPSVRSVRPEVPEALDALLRRMLSKGREERPRDGRATAEALRALGEPPVRLPSRSTGTPSLTSSEQRAVAVILVSAPPGVEVPRFNGSSTLSLTPDDAVILREAEVHGGASEPLMDGSVVVMIAGRSLATDLAAQAARCALSLRAQAGGRRVALTIGRSDRSARSLGPAIDRVAWLSGTMARGAAAAAGAVMIDEVVAGLLDARFDVREDDGVFVLHGERAVAEGTRLLLGKATPCVGRERELGMLRALFTETVEEATPQAALIVAPPGTGKSRLAHELLQELRARDEPVSIWIARGDTLRAGSPLEMLGQALRSACGIHEGEPPEIRREKLLAQVAAWSAPGERRRVAEFLGEIVGAPFPDEDSLALRSARRDAPLMADQVRAAFLDFLGAACAKAPVLVLLEDLHWGDRPTVQLLDAALRTLEERPLFVLAAARPEVRDVFPKLWEGRRLHELRLVELSRRAGERLARHVLGERAAAETIARIVRLSEGNAFYLEELIRWTAEGKGSDMPETVVAMVESRLGELDEGARRLLRAASIFGEVFWVGSVAALLGGAARRSEIAHDLAPLVEREILVRRRESRFSGEEELAFRHALLREGAYATLIEGDRTLGHKLAGAWLEQASEPAAAVIAEHFDRGGDPARAADGYRRAAAQALAGNDLEAVFSHTARALALGASGGARGELALVRTEAHHWRGDIAEALRWAQVAMESLPRGSARWYVAVGDVGQTAGRLGHHERLVALADELAGAWSDDGTTGPAVMAATRVVVRLFFAGIYDRAELLHARIEAVAGRFSGDPAVSGPIFRALSVRAQFAGHLDRCRALTEASLRCFEQTGDVRNACVARGNLAEAEIRLGAYAEAVALLRGAVADAERMGLERAVITGRHNLGFALGRLGAIDEGLAVESEAVTAAVRGDWRSIEGVSRAYLAWLLRSAGELEAAEKEAQRAVALLEAAKPFQVVALATRAEVMLARGRPSEALAEAREAMALLASLGKVEEGEELARLVYARALEATGDHPAARAAIADARDRLLATAARIDDLRRRDGFLRNVSENAQILELAREWLGTSAIAPAFAGDGRPPA</sequence>
<accession>A9GMZ2</accession>
<evidence type="ECO:0000259" key="7">
    <source>
        <dbReference type="PROSITE" id="PS50011"/>
    </source>
</evidence>
<dbReference type="PANTHER" id="PTHR43289">
    <property type="entry name" value="MITOGEN-ACTIVATED PROTEIN KINASE KINASE KINASE 20-RELATED"/>
    <property type="match status" value="1"/>
</dbReference>
<dbReference type="InterPro" id="IPR017441">
    <property type="entry name" value="Protein_kinase_ATP_BS"/>
</dbReference>
<keyword evidence="1 8" id="KW-0808">Transferase</keyword>
<reference evidence="8 9" key="1">
    <citation type="journal article" date="2007" name="Nat. Biotechnol.">
        <title>Complete genome sequence of the myxobacterium Sorangium cellulosum.</title>
        <authorList>
            <person name="Schneiker S."/>
            <person name="Perlova O."/>
            <person name="Kaiser O."/>
            <person name="Gerth K."/>
            <person name="Alici A."/>
            <person name="Altmeyer M.O."/>
            <person name="Bartels D."/>
            <person name="Bekel T."/>
            <person name="Beyer S."/>
            <person name="Bode E."/>
            <person name="Bode H.B."/>
            <person name="Bolten C.J."/>
            <person name="Choudhuri J.V."/>
            <person name="Doss S."/>
            <person name="Elnakady Y.A."/>
            <person name="Frank B."/>
            <person name="Gaigalat L."/>
            <person name="Goesmann A."/>
            <person name="Groeger C."/>
            <person name="Gross F."/>
            <person name="Jelsbak L."/>
            <person name="Jelsbak L."/>
            <person name="Kalinowski J."/>
            <person name="Kegler C."/>
            <person name="Knauber T."/>
            <person name="Konietzny S."/>
            <person name="Kopp M."/>
            <person name="Krause L."/>
            <person name="Krug D."/>
            <person name="Linke B."/>
            <person name="Mahmud T."/>
            <person name="Martinez-Arias R."/>
            <person name="McHardy A.C."/>
            <person name="Merai M."/>
            <person name="Meyer F."/>
            <person name="Mormann S."/>
            <person name="Munoz-Dorado J."/>
            <person name="Perez J."/>
            <person name="Pradella S."/>
            <person name="Rachid S."/>
            <person name="Raddatz G."/>
            <person name="Rosenau F."/>
            <person name="Rueckert C."/>
            <person name="Sasse F."/>
            <person name="Scharfe M."/>
            <person name="Schuster S.C."/>
            <person name="Suen G."/>
            <person name="Treuner-Lange A."/>
            <person name="Velicer G.J."/>
            <person name="Vorholter F.-J."/>
            <person name="Weissman K.J."/>
            <person name="Welch R.D."/>
            <person name="Wenzel S.C."/>
            <person name="Whitworth D.E."/>
            <person name="Wilhelm S."/>
            <person name="Wittmann C."/>
            <person name="Bloecker H."/>
            <person name="Puehler A."/>
            <person name="Mueller R."/>
        </authorList>
    </citation>
    <scope>NUCLEOTIDE SEQUENCE [LARGE SCALE GENOMIC DNA]</scope>
    <source>
        <strain evidence="9">So ce56</strain>
    </source>
</reference>
<proteinExistence type="predicted"/>
<keyword evidence="2 5" id="KW-0547">Nucleotide-binding</keyword>
<dbReference type="InterPro" id="IPR008271">
    <property type="entry name" value="Ser/Thr_kinase_AS"/>
</dbReference>
<dbReference type="Proteomes" id="UP000002139">
    <property type="component" value="Chromosome"/>
</dbReference>
<dbReference type="EMBL" id="AM746676">
    <property type="protein sequence ID" value="CAN93506.1"/>
    <property type="molecule type" value="Genomic_DNA"/>
</dbReference>
<name>A9GMZ2_SORC5</name>
<dbReference type="PROSITE" id="PS50011">
    <property type="entry name" value="PROTEIN_KINASE_DOM"/>
    <property type="match status" value="1"/>
</dbReference>
<dbReference type="SMART" id="SM00220">
    <property type="entry name" value="S_TKc"/>
    <property type="match status" value="1"/>
</dbReference>
<evidence type="ECO:0000256" key="4">
    <source>
        <dbReference type="ARBA" id="ARBA00022840"/>
    </source>
</evidence>
<feature type="region of interest" description="Disordered" evidence="6">
    <location>
        <begin position="266"/>
        <end position="288"/>
    </location>
</feature>
<dbReference type="CDD" id="cd14014">
    <property type="entry name" value="STKc_PknB_like"/>
    <property type="match status" value="1"/>
</dbReference>
<keyword evidence="9" id="KW-1185">Reference proteome</keyword>
<dbReference type="InterPro" id="IPR011009">
    <property type="entry name" value="Kinase-like_dom_sf"/>
</dbReference>
<dbReference type="Pfam" id="PF00069">
    <property type="entry name" value="Pkinase"/>
    <property type="match status" value="1"/>
</dbReference>
<dbReference type="eggNOG" id="COG0457">
    <property type="taxonomic scope" value="Bacteria"/>
</dbReference>
<dbReference type="SUPFAM" id="SSF52540">
    <property type="entry name" value="P-loop containing nucleoside triphosphate hydrolases"/>
    <property type="match status" value="1"/>
</dbReference>
<keyword evidence="3 8" id="KW-0418">Kinase</keyword>
<dbReference type="InterPro" id="IPR000719">
    <property type="entry name" value="Prot_kinase_dom"/>
</dbReference>
<dbReference type="STRING" id="448385.sce3347"/>
<dbReference type="Pfam" id="PF13191">
    <property type="entry name" value="AAA_16"/>
    <property type="match status" value="1"/>
</dbReference>
<protein>
    <submittedName>
        <fullName evidence="8">Protein kinase</fullName>
        <ecNumber evidence="8">2.7.11.1</ecNumber>
    </submittedName>
</protein>
<dbReference type="SUPFAM" id="SSF48452">
    <property type="entry name" value="TPR-like"/>
    <property type="match status" value="1"/>
</dbReference>
<dbReference type="Gene3D" id="3.30.200.20">
    <property type="entry name" value="Phosphorylase Kinase, domain 1"/>
    <property type="match status" value="1"/>
</dbReference>
<dbReference type="RefSeq" id="WP_012235978.1">
    <property type="nucleotide sequence ID" value="NC_010162.1"/>
</dbReference>
<dbReference type="SUPFAM" id="SSF56112">
    <property type="entry name" value="Protein kinase-like (PK-like)"/>
    <property type="match status" value="1"/>
</dbReference>